<protein>
    <submittedName>
        <fullName evidence="2">Uncharacterized protein</fullName>
    </submittedName>
</protein>
<proteinExistence type="predicted"/>
<feature type="region of interest" description="Disordered" evidence="1">
    <location>
        <begin position="76"/>
        <end position="99"/>
    </location>
</feature>
<dbReference type="Proteomes" id="UP000321386">
    <property type="component" value="Unassembled WGS sequence"/>
</dbReference>
<dbReference type="EMBL" id="BJUA01000006">
    <property type="protein sequence ID" value="GEK17880.1"/>
    <property type="molecule type" value="Genomic_DNA"/>
</dbReference>
<comment type="caution">
    <text evidence="2">The sequence shown here is derived from an EMBL/GenBank/DDBJ whole genome shotgun (WGS) entry which is preliminary data.</text>
</comment>
<evidence type="ECO:0000313" key="2">
    <source>
        <dbReference type="EMBL" id="GEK17880.1"/>
    </source>
</evidence>
<evidence type="ECO:0000313" key="3">
    <source>
        <dbReference type="Proteomes" id="UP000321386"/>
    </source>
</evidence>
<reference evidence="2 3" key="1">
    <citation type="submission" date="2019-07" db="EMBL/GenBank/DDBJ databases">
        <title>Whole genome shotgun sequence of Cellulomonas persica NBRC 101101.</title>
        <authorList>
            <person name="Hosoyama A."/>
            <person name="Uohara A."/>
            <person name="Ohji S."/>
            <person name="Ichikawa N."/>
        </authorList>
    </citation>
    <scope>NUCLEOTIDE SEQUENCE [LARGE SCALE GENOMIC DNA]</scope>
    <source>
        <strain evidence="2 3">NBRC 101101</strain>
    </source>
</reference>
<gene>
    <name evidence="2" type="ORF">CPE01_16130</name>
</gene>
<keyword evidence="3" id="KW-1185">Reference proteome</keyword>
<evidence type="ECO:0000256" key="1">
    <source>
        <dbReference type="SAM" id="MobiDB-lite"/>
    </source>
</evidence>
<sequence>MGPLTLAEPPHTFLAVSRTAVRLGWRCGTGTGVPEQTASALHASDLARPPAGGDHVEAPPARRAALLSRRARVLSLTPATAAPSPSAPARAAGTGPFSA</sequence>
<organism evidence="2 3">
    <name type="scientific">Cellulomonas persica</name>
    <dbReference type="NCBI Taxonomy" id="76861"/>
    <lineage>
        <taxon>Bacteria</taxon>
        <taxon>Bacillati</taxon>
        <taxon>Actinomycetota</taxon>
        <taxon>Actinomycetes</taxon>
        <taxon>Micrococcales</taxon>
        <taxon>Cellulomonadaceae</taxon>
        <taxon>Cellulomonas</taxon>
    </lineage>
</organism>
<dbReference type="AlphaFoldDB" id="A0A510UXS2"/>
<accession>A0A510UXS2</accession>
<name>A0A510UXS2_9CELL</name>